<accession>A0A897NMA5</accession>
<gene>
    <name evidence="2" type="ORF">HSBGL_0916</name>
</gene>
<feature type="transmembrane region" description="Helical" evidence="1">
    <location>
        <begin position="7"/>
        <end position="26"/>
    </location>
</feature>
<dbReference type="EMBL" id="CP064789">
    <property type="protein sequence ID" value="QSG11346.1"/>
    <property type="molecule type" value="Genomic_DNA"/>
</dbReference>
<reference evidence="2" key="1">
    <citation type="submission" date="2020-11" db="EMBL/GenBank/DDBJ databases">
        <title>Carbohydrate-dependent, anaerobic sulfur respiration: A novel catabolism in halophilic archaea.</title>
        <authorList>
            <person name="Sorokin D.Y."/>
            <person name="Messina E."/>
            <person name="Smedile F."/>
            <person name="La Cono V."/>
            <person name="Hallsworth J.E."/>
            <person name="Yakimov M.M."/>
        </authorList>
    </citation>
    <scope>NUCLEOTIDE SEQUENCE</scope>
    <source>
        <strain evidence="2">HSR-Bgl</strain>
    </source>
</reference>
<protein>
    <submittedName>
        <fullName evidence="2">Putative membrane protein, a component ofa putative secretion system</fullName>
    </submittedName>
</protein>
<proteinExistence type="predicted"/>
<evidence type="ECO:0000313" key="3">
    <source>
        <dbReference type="Proteomes" id="UP000663305"/>
    </source>
</evidence>
<organism evidence="2 3">
    <name type="scientific">Halapricum desulfuricans</name>
    <dbReference type="NCBI Taxonomy" id="2841257"/>
    <lineage>
        <taxon>Archaea</taxon>
        <taxon>Methanobacteriati</taxon>
        <taxon>Methanobacteriota</taxon>
        <taxon>Stenosarchaea group</taxon>
        <taxon>Halobacteria</taxon>
        <taxon>Halobacteriales</taxon>
        <taxon>Haloarculaceae</taxon>
        <taxon>Halapricum</taxon>
    </lineage>
</organism>
<dbReference type="Proteomes" id="UP000663305">
    <property type="component" value="Chromosome"/>
</dbReference>
<dbReference type="AlphaFoldDB" id="A0A897NMA5"/>
<keyword evidence="1" id="KW-0812">Transmembrane</keyword>
<name>A0A897NMA5_9EURY</name>
<dbReference type="InterPro" id="IPR058357">
    <property type="entry name" value="DUF8044"/>
</dbReference>
<evidence type="ECO:0000256" key="1">
    <source>
        <dbReference type="SAM" id="Phobius"/>
    </source>
</evidence>
<keyword evidence="1" id="KW-1133">Transmembrane helix</keyword>
<dbReference type="GeneID" id="68860443"/>
<dbReference type="RefSeq" id="WP_229125872.1">
    <property type="nucleotide sequence ID" value="NZ_CP064789.1"/>
</dbReference>
<feature type="transmembrane region" description="Helical" evidence="1">
    <location>
        <begin position="62"/>
        <end position="85"/>
    </location>
</feature>
<keyword evidence="1" id="KW-0472">Membrane</keyword>
<sequence>MADPRLRFVRYMITWSIATIFVLVVLGRFSLIQFYVVSLIGFFVVAEVTATDTLRLTWRRRVRIVGLVLSVGFVLIVIEQIRVIVTTGA</sequence>
<feature type="transmembrane region" description="Helical" evidence="1">
    <location>
        <begin position="32"/>
        <end position="50"/>
    </location>
</feature>
<dbReference type="Pfam" id="PF26161">
    <property type="entry name" value="DUF8044"/>
    <property type="match status" value="1"/>
</dbReference>
<evidence type="ECO:0000313" key="2">
    <source>
        <dbReference type="EMBL" id="QSG11346.1"/>
    </source>
</evidence>